<dbReference type="AlphaFoldDB" id="X1FQC3"/>
<dbReference type="Gene3D" id="2.40.170.20">
    <property type="entry name" value="TonB-dependent receptor, beta-barrel domain"/>
    <property type="match status" value="1"/>
</dbReference>
<evidence type="ECO:0000256" key="3">
    <source>
        <dbReference type="ARBA" id="ARBA00023237"/>
    </source>
</evidence>
<evidence type="ECO:0000256" key="1">
    <source>
        <dbReference type="ARBA" id="ARBA00004442"/>
    </source>
</evidence>
<feature type="non-terminal residue" evidence="4">
    <location>
        <position position="1"/>
    </location>
</feature>
<proteinExistence type="predicted"/>
<name>X1FQC3_9ZZZZ</name>
<reference evidence="4" key="1">
    <citation type="journal article" date="2014" name="Front. Microbiol.">
        <title>High frequency of phylogenetically diverse reductive dehalogenase-homologous genes in deep subseafloor sedimentary metagenomes.</title>
        <authorList>
            <person name="Kawai M."/>
            <person name="Futagami T."/>
            <person name="Toyoda A."/>
            <person name="Takaki Y."/>
            <person name="Nishi S."/>
            <person name="Hori S."/>
            <person name="Arai W."/>
            <person name="Tsubouchi T."/>
            <person name="Morono Y."/>
            <person name="Uchiyama I."/>
            <person name="Ito T."/>
            <person name="Fujiyama A."/>
            <person name="Inagaki F."/>
            <person name="Takami H."/>
        </authorList>
    </citation>
    <scope>NUCLEOTIDE SEQUENCE</scope>
    <source>
        <strain evidence="4">Expedition CK06-06</strain>
    </source>
</reference>
<protein>
    <recommendedName>
        <fullName evidence="5">TonB-dependent receptor-like beta-barrel domain-containing protein</fullName>
    </recommendedName>
</protein>
<keyword evidence="3" id="KW-0998">Cell outer membrane</keyword>
<comment type="subcellular location">
    <subcellularLocation>
        <location evidence="1">Cell outer membrane</location>
    </subcellularLocation>
</comment>
<organism evidence="4">
    <name type="scientific">marine sediment metagenome</name>
    <dbReference type="NCBI Taxonomy" id="412755"/>
    <lineage>
        <taxon>unclassified sequences</taxon>
        <taxon>metagenomes</taxon>
        <taxon>ecological metagenomes</taxon>
    </lineage>
</organism>
<sequence>GLASSEEHGRKDPNVERYFDVWFLHYTSDPFVNGAGTESVGKLPTDRPHQFKFYGAYSLPMGLTVGLNAYAATGTPVTREFELNNCDGVYPEGRFTDGRTPFLWRADLYLEYNLKVTDKQTLQFSLNVDNVTNNRIAQRIYNLHNYSTVYLSNADVIAGYDYEAVMAAKGTTVDPRFLQPHYFQSSFSARFGIKFIF</sequence>
<evidence type="ECO:0000256" key="2">
    <source>
        <dbReference type="ARBA" id="ARBA00023136"/>
    </source>
</evidence>
<evidence type="ECO:0008006" key="5">
    <source>
        <dbReference type="Google" id="ProtNLM"/>
    </source>
</evidence>
<gene>
    <name evidence="4" type="ORF">S03H2_13062</name>
</gene>
<dbReference type="GO" id="GO:0009279">
    <property type="term" value="C:cell outer membrane"/>
    <property type="evidence" value="ECO:0007669"/>
    <property type="project" value="UniProtKB-SubCell"/>
</dbReference>
<dbReference type="SUPFAM" id="SSF56935">
    <property type="entry name" value="Porins"/>
    <property type="match status" value="1"/>
</dbReference>
<dbReference type="EMBL" id="BARU01006636">
    <property type="protein sequence ID" value="GAH34735.1"/>
    <property type="molecule type" value="Genomic_DNA"/>
</dbReference>
<keyword evidence="2" id="KW-0472">Membrane</keyword>
<accession>X1FQC3</accession>
<dbReference type="InterPro" id="IPR036942">
    <property type="entry name" value="Beta-barrel_TonB_sf"/>
</dbReference>
<comment type="caution">
    <text evidence="4">The sequence shown here is derived from an EMBL/GenBank/DDBJ whole genome shotgun (WGS) entry which is preliminary data.</text>
</comment>
<evidence type="ECO:0000313" key="4">
    <source>
        <dbReference type="EMBL" id="GAH34735.1"/>
    </source>
</evidence>